<comment type="caution">
    <text evidence="9">The sequence shown here is derived from an EMBL/GenBank/DDBJ whole genome shotgun (WGS) entry which is preliminary data.</text>
</comment>
<dbReference type="InterPro" id="IPR015919">
    <property type="entry name" value="Cadherin-like_sf"/>
</dbReference>
<feature type="domain" description="Cadherin" evidence="8">
    <location>
        <begin position="31"/>
        <end position="113"/>
    </location>
</feature>
<dbReference type="Gene3D" id="2.60.40.60">
    <property type="entry name" value="Cadherins"/>
    <property type="match status" value="3"/>
</dbReference>
<dbReference type="PROSITE" id="PS50268">
    <property type="entry name" value="CADHERIN_2"/>
    <property type="match status" value="2"/>
</dbReference>
<dbReference type="PANTHER" id="PTHR24026">
    <property type="entry name" value="FAT ATYPICAL CADHERIN-RELATED"/>
    <property type="match status" value="1"/>
</dbReference>
<reference evidence="9 10" key="1">
    <citation type="journal article" date="2023" name="BMC Biol.">
        <title>The compact genome of the sponge Oopsacas minuta (Hexactinellida) is lacking key metazoan core genes.</title>
        <authorList>
            <person name="Santini S."/>
            <person name="Schenkelaars Q."/>
            <person name="Jourda C."/>
            <person name="Duchesne M."/>
            <person name="Belahbib H."/>
            <person name="Rocher C."/>
            <person name="Selva M."/>
            <person name="Riesgo A."/>
            <person name="Vervoort M."/>
            <person name="Leys S.P."/>
            <person name="Kodjabachian L."/>
            <person name="Le Bivic A."/>
            <person name="Borchiellini C."/>
            <person name="Claverie J.M."/>
            <person name="Renard E."/>
        </authorList>
    </citation>
    <scope>NUCLEOTIDE SEQUENCE [LARGE SCALE GENOMIC DNA]</scope>
    <source>
        <strain evidence="9">SPO-2</strain>
    </source>
</reference>
<dbReference type="CDD" id="cd11304">
    <property type="entry name" value="Cadherin_repeat"/>
    <property type="match status" value="2"/>
</dbReference>
<protein>
    <submittedName>
        <fullName evidence="9">Protocadherin-15</fullName>
    </submittedName>
</protein>
<evidence type="ECO:0000256" key="5">
    <source>
        <dbReference type="ARBA" id="ARBA00022989"/>
    </source>
</evidence>
<dbReference type="GO" id="GO:0007156">
    <property type="term" value="P:homophilic cell adhesion via plasma membrane adhesion molecules"/>
    <property type="evidence" value="ECO:0007669"/>
    <property type="project" value="InterPro"/>
</dbReference>
<dbReference type="InterPro" id="IPR002126">
    <property type="entry name" value="Cadherin-like_dom"/>
</dbReference>
<evidence type="ECO:0000256" key="6">
    <source>
        <dbReference type="ARBA" id="ARBA00023136"/>
    </source>
</evidence>
<feature type="domain" description="Cadherin" evidence="8">
    <location>
        <begin position="114"/>
        <end position="231"/>
    </location>
</feature>
<dbReference type="InterPro" id="IPR020894">
    <property type="entry name" value="Cadherin_CS"/>
</dbReference>
<evidence type="ECO:0000256" key="7">
    <source>
        <dbReference type="PROSITE-ProRule" id="PRU00043"/>
    </source>
</evidence>
<gene>
    <name evidence="9" type="ORF">LOD99_15962</name>
</gene>
<dbReference type="GO" id="GO:0005886">
    <property type="term" value="C:plasma membrane"/>
    <property type="evidence" value="ECO:0007669"/>
    <property type="project" value="UniProtKB-SubCell"/>
</dbReference>
<evidence type="ECO:0000256" key="3">
    <source>
        <dbReference type="ARBA" id="ARBA00022737"/>
    </source>
</evidence>
<evidence type="ECO:0000259" key="8">
    <source>
        <dbReference type="PROSITE" id="PS50268"/>
    </source>
</evidence>
<dbReference type="Proteomes" id="UP001165289">
    <property type="component" value="Unassembled WGS sequence"/>
</dbReference>
<dbReference type="PRINTS" id="PR00205">
    <property type="entry name" value="CADHERIN"/>
</dbReference>
<keyword evidence="3" id="KW-0677">Repeat</keyword>
<evidence type="ECO:0000256" key="2">
    <source>
        <dbReference type="ARBA" id="ARBA00022692"/>
    </source>
</evidence>
<dbReference type="Pfam" id="PF00028">
    <property type="entry name" value="Cadherin"/>
    <property type="match status" value="1"/>
</dbReference>
<proteinExistence type="predicted"/>
<dbReference type="GO" id="GO:0005509">
    <property type="term" value="F:calcium ion binding"/>
    <property type="evidence" value="ECO:0007669"/>
    <property type="project" value="UniProtKB-UniRule"/>
</dbReference>
<keyword evidence="6" id="KW-0472">Membrane</keyword>
<evidence type="ECO:0000256" key="4">
    <source>
        <dbReference type="ARBA" id="ARBA00022837"/>
    </source>
</evidence>
<comment type="subcellular location">
    <subcellularLocation>
        <location evidence="1">Membrane</location>
    </subcellularLocation>
</comment>
<evidence type="ECO:0000313" key="10">
    <source>
        <dbReference type="Proteomes" id="UP001165289"/>
    </source>
</evidence>
<dbReference type="PANTHER" id="PTHR24026:SF126">
    <property type="entry name" value="PROTOCADHERIN FAT 4"/>
    <property type="match status" value="1"/>
</dbReference>
<dbReference type="AlphaFoldDB" id="A0AAV7KA26"/>
<evidence type="ECO:0000256" key="1">
    <source>
        <dbReference type="ARBA" id="ARBA00004370"/>
    </source>
</evidence>
<name>A0AAV7KA26_9METZ</name>
<keyword evidence="10" id="KW-1185">Reference proteome</keyword>
<keyword evidence="4 7" id="KW-0106">Calcium</keyword>
<dbReference type="EMBL" id="JAKMXF010000122">
    <property type="protein sequence ID" value="KAI6657176.1"/>
    <property type="molecule type" value="Genomic_DNA"/>
</dbReference>
<keyword evidence="2" id="KW-0812">Transmembrane</keyword>
<dbReference type="SMART" id="SM00112">
    <property type="entry name" value="CA"/>
    <property type="match status" value="2"/>
</dbReference>
<organism evidence="9 10">
    <name type="scientific">Oopsacas minuta</name>
    <dbReference type="NCBI Taxonomy" id="111878"/>
    <lineage>
        <taxon>Eukaryota</taxon>
        <taxon>Metazoa</taxon>
        <taxon>Porifera</taxon>
        <taxon>Hexactinellida</taxon>
        <taxon>Hexasterophora</taxon>
        <taxon>Lyssacinosida</taxon>
        <taxon>Leucopsacidae</taxon>
        <taxon>Oopsacas</taxon>
    </lineage>
</organism>
<keyword evidence="5" id="KW-1133">Transmembrane helix</keyword>
<dbReference type="PROSITE" id="PS00232">
    <property type="entry name" value="CADHERIN_1"/>
    <property type="match status" value="1"/>
</dbReference>
<dbReference type="SUPFAM" id="SSF49313">
    <property type="entry name" value="Cadherin-like"/>
    <property type="match status" value="3"/>
</dbReference>
<evidence type="ECO:0000313" key="9">
    <source>
        <dbReference type="EMBL" id="KAI6657176.1"/>
    </source>
</evidence>
<accession>A0AAV7KA26</accession>
<sequence length="304" mass="33636">MITNFSLAIQKVIQVNMFWQLFLESRGRRGILATDDEFDNITYEKVDLTDSPEITLDSISGVLEVAILLDREMTNSYSFDIRANDGINRGIQFLPIVTVQIVVLDVNDNMPVFVNPPYEFTIEEGVSDGHQVNPSYERISVTDKDIGNNQPSEFSIISGHDDRFMIDQNGNIITTLDDSAGVEKIIDYETKQVFDLVVRATNIEDGPAGSVFSEVNVTILILNINDEDPIFSASSVNQIISIPEAMSGVINTLQAMDTDDVLSIPTTFTYSIVYGNNLINGLHSFAIDPTSGSEAKLTKNISYT</sequence>